<accession>A0ABR9WE01</accession>
<evidence type="ECO:0000313" key="3">
    <source>
        <dbReference type="Proteomes" id="UP000634134"/>
    </source>
</evidence>
<keyword evidence="1" id="KW-0812">Transmembrane</keyword>
<evidence type="ECO:0000313" key="2">
    <source>
        <dbReference type="EMBL" id="MBE9463724.1"/>
    </source>
</evidence>
<feature type="transmembrane region" description="Helical" evidence="1">
    <location>
        <begin position="6"/>
        <end position="26"/>
    </location>
</feature>
<dbReference type="RefSeq" id="WP_194121840.1">
    <property type="nucleotide sequence ID" value="NZ_JACYGY010000001.1"/>
</dbReference>
<dbReference type="Proteomes" id="UP000634134">
    <property type="component" value="Unassembled WGS sequence"/>
</dbReference>
<feature type="transmembrane region" description="Helical" evidence="1">
    <location>
        <begin position="75"/>
        <end position="93"/>
    </location>
</feature>
<gene>
    <name evidence="2" type="ORF">IEE83_17715</name>
</gene>
<comment type="caution">
    <text evidence="2">The sequence shown here is derived from an EMBL/GenBank/DDBJ whole genome shotgun (WGS) entry which is preliminary data.</text>
</comment>
<sequence>MELTETVNLFFAGILTGLEIAAHYGFRGPASVLEERPQIQLRQGLVRKLRWLVPLFFVPTVLTATALAVLSTNMITLALRLIALAALAVWIYIRIIGTVKINAATLDWNPDRPPSDWRQQINKAEQFHIAGTWLTVVAWICFLLSASNIF</sequence>
<feature type="transmembrane region" description="Helical" evidence="1">
    <location>
        <begin position="51"/>
        <end position="69"/>
    </location>
</feature>
<evidence type="ECO:0008006" key="4">
    <source>
        <dbReference type="Google" id="ProtNLM"/>
    </source>
</evidence>
<organism evidence="2 3">
    <name type="scientific">Dyadobacter subterraneus</name>
    <dbReference type="NCBI Taxonomy" id="2773304"/>
    <lineage>
        <taxon>Bacteria</taxon>
        <taxon>Pseudomonadati</taxon>
        <taxon>Bacteroidota</taxon>
        <taxon>Cytophagia</taxon>
        <taxon>Cytophagales</taxon>
        <taxon>Spirosomataceae</taxon>
        <taxon>Dyadobacter</taxon>
    </lineage>
</organism>
<dbReference type="EMBL" id="JACYGY010000001">
    <property type="protein sequence ID" value="MBE9463724.1"/>
    <property type="molecule type" value="Genomic_DNA"/>
</dbReference>
<feature type="transmembrane region" description="Helical" evidence="1">
    <location>
        <begin position="127"/>
        <end position="146"/>
    </location>
</feature>
<keyword evidence="1" id="KW-1133">Transmembrane helix</keyword>
<protein>
    <recommendedName>
        <fullName evidence="4">DUF1772 domain-containing protein</fullName>
    </recommendedName>
</protein>
<evidence type="ECO:0000256" key="1">
    <source>
        <dbReference type="SAM" id="Phobius"/>
    </source>
</evidence>
<name>A0ABR9WE01_9BACT</name>
<keyword evidence="3" id="KW-1185">Reference proteome</keyword>
<proteinExistence type="predicted"/>
<keyword evidence="1" id="KW-0472">Membrane</keyword>
<reference evidence="3" key="1">
    <citation type="submission" date="2023-07" db="EMBL/GenBank/DDBJ databases">
        <title>Dyadobacter sp. nov 'subterranea' isolated from contaminted grondwater.</title>
        <authorList>
            <person name="Szabo I."/>
            <person name="Al-Omari J."/>
            <person name="Szerdahelyi S.G."/>
            <person name="Rado J."/>
        </authorList>
    </citation>
    <scope>NUCLEOTIDE SEQUENCE [LARGE SCALE GENOMIC DNA]</scope>
    <source>
        <strain evidence="3">UP-52</strain>
    </source>
</reference>